<dbReference type="Pfam" id="PF03572">
    <property type="entry name" value="Peptidase_S41"/>
    <property type="match status" value="1"/>
</dbReference>
<dbReference type="FunFam" id="3.30.750.44:FF:000001">
    <property type="entry name" value="S41 family peptidase"/>
    <property type="match status" value="1"/>
</dbReference>
<keyword evidence="4 5" id="KW-0720">Serine protease</keyword>
<dbReference type="InterPro" id="IPR001478">
    <property type="entry name" value="PDZ"/>
</dbReference>
<reference evidence="7 8" key="1">
    <citation type="journal article" date="2019" name="PLoS Negl. Trop. Dis.">
        <title>Revisiting the worldwide diversity of Leptospira species in the environment.</title>
        <authorList>
            <person name="Vincent A.T."/>
            <person name="Schiettekatte O."/>
            <person name="Bourhy P."/>
            <person name="Veyrier F.J."/>
            <person name="Picardeau M."/>
        </authorList>
    </citation>
    <scope>NUCLEOTIDE SEQUENCE [LARGE SCALE GENOMIC DNA]</scope>
    <source>
        <strain evidence="7 8">201702444</strain>
    </source>
</reference>
<feature type="domain" description="PDZ" evidence="6">
    <location>
        <begin position="86"/>
        <end position="154"/>
    </location>
</feature>
<keyword evidence="3 5" id="KW-0378">Hydrolase</keyword>
<evidence type="ECO:0000256" key="4">
    <source>
        <dbReference type="ARBA" id="ARBA00022825"/>
    </source>
</evidence>
<gene>
    <name evidence="7" type="ORF">EHQ76_06550</name>
</gene>
<dbReference type="FunFam" id="3.90.226.10:FF:000029">
    <property type="entry name" value="Peptidase, S41 family"/>
    <property type="match status" value="1"/>
</dbReference>
<name>A0A5F2BKE5_9LEPT</name>
<comment type="caution">
    <text evidence="7">The sequence shown here is derived from an EMBL/GenBank/DDBJ whole genome shotgun (WGS) entry which is preliminary data.</text>
</comment>
<evidence type="ECO:0000256" key="1">
    <source>
        <dbReference type="ARBA" id="ARBA00009179"/>
    </source>
</evidence>
<dbReference type="CDD" id="cd06782">
    <property type="entry name" value="cpPDZ_CPP-like"/>
    <property type="match status" value="1"/>
</dbReference>
<dbReference type="InterPro" id="IPR036034">
    <property type="entry name" value="PDZ_sf"/>
</dbReference>
<protein>
    <submittedName>
        <fullName evidence="7">S41 family peptidase</fullName>
    </submittedName>
</protein>
<evidence type="ECO:0000313" key="7">
    <source>
        <dbReference type="EMBL" id="TGM06041.1"/>
    </source>
</evidence>
<dbReference type="EMBL" id="RQGN01000035">
    <property type="protein sequence ID" value="TGM06041.1"/>
    <property type="molecule type" value="Genomic_DNA"/>
</dbReference>
<dbReference type="SMART" id="SM00228">
    <property type="entry name" value="PDZ"/>
    <property type="match status" value="1"/>
</dbReference>
<dbReference type="InterPro" id="IPR055210">
    <property type="entry name" value="CtpA/B_N"/>
</dbReference>
<proteinExistence type="inferred from homology"/>
<dbReference type="GO" id="GO:0030288">
    <property type="term" value="C:outer membrane-bounded periplasmic space"/>
    <property type="evidence" value="ECO:0007669"/>
    <property type="project" value="TreeGrafter"/>
</dbReference>
<keyword evidence="2 5" id="KW-0645">Protease</keyword>
<dbReference type="GO" id="GO:0007165">
    <property type="term" value="P:signal transduction"/>
    <property type="evidence" value="ECO:0007669"/>
    <property type="project" value="TreeGrafter"/>
</dbReference>
<dbReference type="Gene3D" id="3.90.226.10">
    <property type="entry name" value="2-enoyl-CoA Hydratase, Chain A, domain 1"/>
    <property type="match status" value="1"/>
</dbReference>
<dbReference type="PANTHER" id="PTHR32060">
    <property type="entry name" value="TAIL-SPECIFIC PROTEASE"/>
    <property type="match status" value="1"/>
</dbReference>
<dbReference type="Gene3D" id="2.30.42.10">
    <property type="match status" value="1"/>
</dbReference>
<dbReference type="Pfam" id="PF22694">
    <property type="entry name" value="CtpB_N-like"/>
    <property type="match status" value="1"/>
</dbReference>
<dbReference type="Proteomes" id="UP000298429">
    <property type="component" value="Unassembled WGS sequence"/>
</dbReference>
<dbReference type="GO" id="GO:0008236">
    <property type="term" value="F:serine-type peptidase activity"/>
    <property type="evidence" value="ECO:0007669"/>
    <property type="project" value="UniProtKB-KW"/>
</dbReference>
<dbReference type="GO" id="GO:0004175">
    <property type="term" value="F:endopeptidase activity"/>
    <property type="evidence" value="ECO:0007669"/>
    <property type="project" value="TreeGrafter"/>
</dbReference>
<dbReference type="CDD" id="cd07560">
    <property type="entry name" value="Peptidase_S41_CPP"/>
    <property type="match status" value="1"/>
</dbReference>
<dbReference type="OrthoDB" id="9812068at2"/>
<accession>A0A5F2BKE5</accession>
<dbReference type="GO" id="GO:0006508">
    <property type="term" value="P:proteolysis"/>
    <property type="evidence" value="ECO:0007669"/>
    <property type="project" value="UniProtKB-KW"/>
</dbReference>
<dbReference type="PROSITE" id="PS50106">
    <property type="entry name" value="PDZ"/>
    <property type="match status" value="1"/>
</dbReference>
<comment type="similarity">
    <text evidence="1 5">Belongs to the peptidase S41A family.</text>
</comment>
<dbReference type="FunFam" id="2.30.42.10:FF:000063">
    <property type="entry name" value="Peptidase, S41 family"/>
    <property type="match status" value="1"/>
</dbReference>
<dbReference type="AlphaFoldDB" id="A0A5F2BKE5"/>
<dbReference type="SUPFAM" id="SSF50156">
    <property type="entry name" value="PDZ domain-like"/>
    <property type="match status" value="1"/>
</dbReference>
<dbReference type="InterPro" id="IPR004447">
    <property type="entry name" value="Peptidase_S41A"/>
</dbReference>
<evidence type="ECO:0000259" key="6">
    <source>
        <dbReference type="PROSITE" id="PS50106"/>
    </source>
</evidence>
<dbReference type="RefSeq" id="WP_135670266.1">
    <property type="nucleotide sequence ID" value="NZ_RQGN01000035.1"/>
</dbReference>
<evidence type="ECO:0000256" key="2">
    <source>
        <dbReference type="ARBA" id="ARBA00022670"/>
    </source>
</evidence>
<evidence type="ECO:0000313" key="8">
    <source>
        <dbReference type="Proteomes" id="UP000298429"/>
    </source>
</evidence>
<evidence type="ECO:0000256" key="5">
    <source>
        <dbReference type="RuleBase" id="RU004404"/>
    </source>
</evidence>
<dbReference type="SUPFAM" id="SSF52096">
    <property type="entry name" value="ClpP/crotonase"/>
    <property type="match status" value="1"/>
</dbReference>
<dbReference type="Pfam" id="PF13180">
    <property type="entry name" value="PDZ_2"/>
    <property type="match status" value="1"/>
</dbReference>
<dbReference type="InterPro" id="IPR029045">
    <property type="entry name" value="ClpP/crotonase-like_dom_sf"/>
</dbReference>
<dbReference type="NCBIfam" id="TIGR00225">
    <property type="entry name" value="prc"/>
    <property type="match status" value="1"/>
</dbReference>
<organism evidence="7 8">
    <name type="scientific">Leptospira barantonii</name>
    <dbReference type="NCBI Taxonomy" id="2023184"/>
    <lineage>
        <taxon>Bacteria</taxon>
        <taxon>Pseudomonadati</taxon>
        <taxon>Spirochaetota</taxon>
        <taxon>Spirochaetia</taxon>
        <taxon>Leptospirales</taxon>
        <taxon>Leptospiraceae</taxon>
        <taxon>Leptospira</taxon>
    </lineage>
</organism>
<evidence type="ECO:0000256" key="3">
    <source>
        <dbReference type="ARBA" id="ARBA00022801"/>
    </source>
</evidence>
<dbReference type="SMART" id="SM00245">
    <property type="entry name" value="TSPc"/>
    <property type="match status" value="1"/>
</dbReference>
<sequence length="462" mass="51126">MKNKERMVWIGVVSFLSFALILPTGTVKGISKSGESYLQIFHEVLSYIHSDYVESVDEEKLYAGAIRGLISSLGDPHSRFMDKDDFSQLQEETRGSFGGLGMEVSFADGAIIVISPIEDTPAMKAGILPQDRIIEIDGKNTHDLALSDSIKLMRGKVGTSVSIKLERKNQKEPILLTLVREMIKIRYVRSSFMEKEKLGYIKLNQFMGKDSTLSEFKKELNSLKEKGAEGLIVDLRMNPGGLLDLAIALSDLFLKPDLDIVSVRGRGGELVRVFKSTAANDKFTNLPLVVLINEGSASASEIFAGAMQDHGRGKILGTVSFGKGSVQNIYSLSHNTGIALTIQKYYTPSGKSIHGKGIQPDVIVKSVEPTEDDRFYIRKMAEKKMLEGFLAKNPNYTEANFSLFEKYLAEKGIKLSTDVARFLYKSRARPEGQSAIPDLELDPQLRKAIEILSPSKEGEKKS</sequence>
<dbReference type="PANTHER" id="PTHR32060:SF30">
    <property type="entry name" value="CARBOXY-TERMINAL PROCESSING PROTEASE CTPA"/>
    <property type="match status" value="1"/>
</dbReference>
<dbReference type="InterPro" id="IPR005151">
    <property type="entry name" value="Tail-specific_protease"/>
</dbReference>
<dbReference type="Gene3D" id="3.30.750.44">
    <property type="match status" value="1"/>
</dbReference>